<proteinExistence type="predicted"/>
<comment type="caution">
    <text evidence="1">The sequence shown here is derived from an EMBL/GenBank/DDBJ whole genome shotgun (WGS) entry which is preliminary data.</text>
</comment>
<dbReference type="Proteomes" id="UP000091918">
    <property type="component" value="Unassembled WGS sequence"/>
</dbReference>
<reference evidence="1 2" key="1">
    <citation type="submission" date="2015-07" db="EMBL/GenBank/DDBJ databases">
        <title>Emmonsia species relationships and genome sequence.</title>
        <authorList>
            <person name="Cuomo C.A."/>
            <person name="Schwartz I.S."/>
            <person name="Kenyon C."/>
            <person name="de Hoog G.S."/>
            <person name="Govender N.P."/>
            <person name="Botha A."/>
            <person name="Moreno L."/>
            <person name="de Vries M."/>
            <person name="Munoz J.F."/>
            <person name="Stielow J.B."/>
        </authorList>
    </citation>
    <scope>NUCLEOTIDE SEQUENCE [LARGE SCALE GENOMIC DNA]</scope>
    <source>
        <strain evidence="1 2">CBS 136260</strain>
    </source>
</reference>
<evidence type="ECO:0000313" key="1">
    <source>
        <dbReference type="EMBL" id="OAX77993.1"/>
    </source>
</evidence>
<accession>A0A1B7NME3</accession>
<dbReference type="AlphaFoldDB" id="A0A1B7NME3"/>
<protein>
    <submittedName>
        <fullName evidence="1">Uncharacterized protein</fullName>
    </submittedName>
</protein>
<sequence>WESEYRMSLMPADRREYLQVLSQINYYMEQHRARYGFILSDTEFVSIKRLDENDNLLIAQTIP</sequence>
<feature type="non-terminal residue" evidence="1">
    <location>
        <position position="1"/>
    </location>
</feature>
<keyword evidence="2" id="KW-1185">Reference proteome</keyword>
<evidence type="ECO:0000313" key="2">
    <source>
        <dbReference type="Proteomes" id="UP000091918"/>
    </source>
</evidence>
<organism evidence="1 2">
    <name type="scientific">Emergomyces africanus</name>
    <dbReference type="NCBI Taxonomy" id="1955775"/>
    <lineage>
        <taxon>Eukaryota</taxon>
        <taxon>Fungi</taxon>
        <taxon>Dikarya</taxon>
        <taxon>Ascomycota</taxon>
        <taxon>Pezizomycotina</taxon>
        <taxon>Eurotiomycetes</taxon>
        <taxon>Eurotiomycetidae</taxon>
        <taxon>Onygenales</taxon>
        <taxon>Ajellomycetaceae</taxon>
        <taxon>Emergomyces</taxon>
    </lineage>
</organism>
<gene>
    <name evidence="1" type="ORF">ACJ72_07704</name>
</gene>
<dbReference type="OrthoDB" id="4186415at2759"/>
<name>A0A1B7NME3_9EURO</name>
<dbReference type="EMBL" id="LGUA01001837">
    <property type="protein sequence ID" value="OAX77993.1"/>
    <property type="molecule type" value="Genomic_DNA"/>
</dbReference>